<dbReference type="eggNOG" id="COG0654">
    <property type="taxonomic scope" value="Bacteria"/>
</dbReference>
<dbReference type="Proteomes" id="UP000036923">
    <property type="component" value="Unassembled WGS sequence"/>
</dbReference>
<name>A0A0L6JKB9_9FIRM</name>
<proteinExistence type="predicted"/>
<dbReference type="InterPro" id="IPR039650">
    <property type="entry name" value="HdrA-like"/>
</dbReference>
<evidence type="ECO:0000256" key="4">
    <source>
        <dbReference type="ARBA" id="ARBA00023004"/>
    </source>
</evidence>
<dbReference type="PANTHER" id="PTHR43498:SF1">
    <property type="entry name" value="COB--COM HETERODISULFIDE REDUCTASE IRON-SULFUR SUBUNIT A"/>
    <property type="match status" value="1"/>
</dbReference>
<dbReference type="EMBL" id="LGTC01000001">
    <property type="protein sequence ID" value="KNY26173.1"/>
    <property type="molecule type" value="Genomic_DNA"/>
</dbReference>
<feature type="transmembrane region" description="Helical" evidence="6">
    <location>
        <begin position="5"/>
        <end position="22"/>
    </location>
</feature>
<dbReference type="STRING" id="398512.Bccel_1435"/>
<evidence type="ECO:0008006" key="9">
    <source>
        <dbReference type="Google" id="ProtNLM"/>
    </source>
</evidence>
<keyword evidence="2" id="KW-0479">Metal-binding</keyword>
<evidence type="ECO:0000313" key="7">
    <source>
        <dbReference type="EMBL" id="KNY26173.1"/>
    </source>
</evidence>
<dbReference type="GO" id="GO:0051539">
    <property type="term" value="F:4 iron, 4 sulfur cluster binding"/>
    <property type="evidence" value="ECO:0007669"/>
    <property type="project" value="UniProtKB-KW"/>
</dbReference>
<evidence type="ECO:0000256" key="2">
    <source>
        <dbReference type="ARBA" id="ARBA00022723"/>
    </source>
</evidence>
<dbReference type="GO" id="GO:0016491">
    <property type="term" value="F:oxidoreductase activity"/>
    <property type="evidence" value="ECO:0007669"/>
    <property type="project" value="UniProtKB-KW"/>
</dbReference>
<evidence type="ECO:0000256" key="1">
    <source>
        <dbReference type="ARBA" id="ARBA00022485"/>
    </source>
</evidence>
<reference evidence="8" key="1">
    <citation type="submission" date="2015-07" db="EMBL/GenBank/DDBJ databases">
        <title>Near-Complete Genome Sequence of the Cellulolytic Bacterium Bacteroides (Pseudobacteroides) cellulosolvens ATCC 35603.</title>
        <authorList>
            <person name="Dassa B."/>
            <person name="Utturkar S.M."/>
            <person name="Klingeman D.M."/>
            <person name="Hurt R.A."/>
            <person name="Keller M."/>
            <person name="Xu J."/>
            <person name="Reddy Y.H.K."/>
            <person name="Borovok I."/>
            <person name="Grinberg I.R."/>
            <person name="Lamed R."/>
            <person name="Zhivin O."/>
            <person name="Bayer E.A."/>
            <person name="Brown S.D."/>
        </authorList>
    </citation>
    <scope>NUCLEOTIDE SEQUENCE [LARGE SCALE GENOMIC DNA]</scope>
    <source>
        <strain evidence="8">DSM 2933</strain>
    </source>
</reference>
<keyword evidence="4" id="KW-0408">Iron</keyword>
<dbReference type="RefSeq" id="WP_050753218.1">
    <property type="nucleotide sequence ID" value="NZ_JQKC01000023.1"/>
</dbReference>
<keyword evidence="5" id="KW-0411">Iron-sulfur</keyword>
<keyword evidence="8" id="KW-1185">Reference proteome</keyword>
<dbReference type="SUPFAM" id="SSF51905">
    <property type="entry name" value="FAD/NAD(P)-binding domain"/>
    <property type="match status" value="1"/>
</dbReference>
<dbReference type="PATRIC" id="fig|398512.5.peg.1491"/>
<dbReference type="InterPro" id="IPR036188">
    <property type="entry name" value="FAD/NAD-bd_sf"/>
</dbReference>
<dbReference type="PANTHER" id="PTHR43498">
    <property type="entry name" value="FERREDOXIN:COB-COM HETERODISULFIDE REDUCTASE SUBUNIT A"/>
    <property type="match status" value="1"/>
</dbReference>
<dbReference type="Gene3D" id="3.50.50.60">
    <property type="entry name" value="FAD/NAD(P)-binding domain"/>
    <property type="match status" value="1"/>
</dbReference>
<accession>A0A0L6JKB9</accession>
<organism evidence="7 8">
    <name type="scientific">Pseudobacteroides cellulosolvens ATCC 35603 = DSM 2933</name>
    <dbReference type="NCBI Taxonomy" id="398512"/>
    <lineage>
        <taxon>Bacteria</taxon>
        <taxon>Bacillati</taxon>
        <taxon>Bacillota</taxon>
        <taxon>Clostridia</taxon>
        <taxon>Eubacteriales</taxon>
        <taxon>Oscillospiraceae</taxon>
        <taxon>Pseudobacteroides</taxon>
    </lineage>
</organism>
<keyword evidence="6" id="KW-0472">Membrane</keyword>
<gene>
    <name evidence="7" type="ORF">Bccel_1435</name>
</gene>
<dbReference type="Pfam" id="PF12831">
    <property type="entry name" value="FAD_oxidored"/>
    <property type="match status" value="1"/>
</dbReference>
<comment type="caution">
    <text evidence="7">The sequence shown here is derived from an EMBL/GenBank/DDBJ whole genome shotgun (WGS) entry which is preliminary data.</text>
</comment>
<keyword evidence="6" id="KW-0812">Transmembrane</keyword>
<keyword evidence="6" id="KW-1133">Transmembrane helix</keyword>
<evidence type="ECO:0000313" key="8">
    <source>
        <dbReference type="Proteomes" id="UP000036923"/>
    </source>
</evidence>
<keyword evidence="3" id="KW-0560">Oxidoreductase</keyword>
<protein>
    <recommendedName>
        <fullName evidence="9">FAD dependent oxidoreductase</fullName>
    </recommendedName>
</protein>
<evidence type="ECO:0000256" key="5">
    <source>
        <dbReference type="ARBA" id="ARBA00023014"/>
    </source>
</evidence>
<sequence length="733" mass="83185">MNKRVVIVSVAALAVMVILLFLNDLSRNEAARYVSIEENWEEYGTQNFIDDIKLNMVCDERTDSTSIISKAYGFNRIPHNIEKYIGDPLYINSAAKYESASIAIKYDPIQIDGFDLEKVIALRYDDEIKRFEVLKTNLDKDNNSLSFKTSRLGEFILAENKSNFQPGDQIGESTYQLDLKDNETKSGNYVYDTVVYGGTSAGVIAACKAARLGLSVILISKDIHLGGMSSSGLSLTDVKDDDSIGGMAKEYYLRGLIYYFKKFKSGGGYDDTEKKDLIRIKKYKTIEPYVAESIFNELIKEENVPVLYGKRLNLNNGVEVHNKSIKSIKTESGHIIKGKIFIDASYEGDLMAKAGVSYAVGREGNSVYDEENNGIQYRNSFSSQQLPLGIDPYIDKYNPGLGFINGIKELAAEEGAGDKGIQAYCFRMCLTDRISNMVDYKDEDNDGIRDYIKPPENYNKDDYELLFRYIEAEKDGRLSENKFNKGHNTFFCLDRLPNGKIDANNCGPVSTDYIGFNHSYPEAGYELRESIMKKHEDYQRGFLWTLQFSDDPRMPDYIKDFYRKYGLAKDEFKDNNNWPYQIYVREARRMVSDYVMTEHNCIGTKVAEDSIGLASYPMDSHNIQRYVHTYKYIKHIQNEGCIFVDNSNKSSWPISYRSIIPRKGECTNLIVPVAISASHTAYGSIRMEPTFMIMAESAVEAAKIAIEESSCIVQNVPYNRLKAELLLSGQILN</sequence>
<keyword evidence="1" id="KW-0004">4Fe-4S</keyword>
<dbReference type="AlphaFoldDB" id="A0A0L6JKB9"/>
<dbReference type="GO" id="GO:0046872">
    <property type="term" value="F:metal ion binding"/>
    <property type="evidence" value="ECO:0007669"/>
    <property type="project" value="UniProtKB-KW"/>
</dbReference>
<evidence type="ECO:0000256" key="6">
    <source>
        <dbReference type="SAM" id="Phobius"/>
    </source>
</evidence>
<evidence type="ECO:0000256" key="3">
    <source>
        <dbReference type="ARBA" id="ARBA00023002"/>
    </source>
</evidence>